<feature type="region of interest" description="Disordered" evidence="2">
    <location>
        <begin position="481"/>
        <end position="507"/>
    </location>
</feature>
<feature type="compositionally biased region" description="Basic and acidic residues" evidence="2">
    <location>
        <begin position="498"/>
        <end position="507"/>
    </location>
</feature>
<reference evidence="5 6" key="1">
    <citation type="submission" date="2014-07" db="EMBL/GenBank/DDBJ databases">
        <title>Draft Genome Sequence of Gephyronic Acid Producer, Cystobacter violaceus Strain Cb vi76.</title>
        <authorList>
            <person name="Stevens D.C."/>
            <person name="Young J."/>
            <person name="Carmichael R."/>
            <person name="Tan J."/>
            <person name="Taylor R.E."/>
        </authorList>
    </citation>
    <scope>NUCLEOTIDE SEQUENCE [LARGE SCALE GENOMIC DNA]</scope>
    <source>
        <strain evidence="5 6">Cb vi76</strain>
    </source>
</reference>
<dbReference type="GO" id="GO:0015074">
    <property type="term" value="P:DNA integration"/>
    <property type="evidence" value="ECO:0007669"/>
    <property type="project" value="InterPro"/>
</dbReference>
<protein>
    <submittedName>
        <fullName evidence="5">Integrase</fullName>
    </submittedName>
</protein>
<dbReference type="AlphaFoldDB" id="A0A084SH14"/>
<dbReference type="Gene3D" id="3.30.420.10">
    <property type="entry name" value="Ribonuclease H-like superfamily/Ribonuclease H"/>
    <property type="match status" value="1"/>
</dbReference>
<dbReference type="Proteomes" id="UP000028547">
    <property type="component" value="Unassembled WGS sequence"/>
</dbReference>
<feature type="domain" description="Integrase catalytic" evidence="4">
    <location>
        <begin position="128"/>
        <end position="323"/>
    </location>
</feature>
<dbReference type="PANTHER" id="PTHR35004:SF8">
    <property type="entry name" value="TRANSPOSASE RV3428C-RELATED"/>
    <property type="match status" value="1"/>
</dbReference>
<name>A0A084SH14_9BACT</name>
<evidence type="ECO:0000259" key="3">
    <source>
        <dbReference type="PROSITE" id="PS50532"/>
    </source>
</evidence>
<evidence type="ECO:0000313" key="6">
    <source>
        <dbReference type="Proteomes" id="UP000028547"/>
    </source>
</evidence>
<sequence length="507" mass="58422">MRHIREVLRQKWVQKRSHREVASSLGISAGAVGSVLARATAAKLSWEQVEQMREEELEERLYGAAPKPAAQRPLPDPVYIHTERKKPGVTLELLHLEYLEKHPDGYRYTQFCEYYRQWLARHRLTMRQEHRAGEKLFVDYSGNKPHLVDATTGERVEVELFVAVLGASNYTYAEATRTQRGPDFIASHQRCFVYLGGVPGALVPDQLKSGVTRACRYEPGVQRTYEEFARHCGTVVLPARPRSPRDKAKVEVGVLVVQRWLLARLRHHTFFSLEALNERIGELLEDINNRKMRLYDASRRELFERLDKPALRPLPVEAFTYGEWKQVRVNIDYHVQVHHHFYSVPYALVQQVLEARVTATTVELYQRGERVASHVRSDERGRHTTQPEHMPKAHQKHLEWTPSRLVHWAGTIGPNTRKLVESILSERPHPELGYRSCLGILRLARRYGNERLEAACARALAVSARSFRHVDSILQNGLDRLAPPTDEVQPEPVAQTHENVRGGDYYH</sequence>
<dbReference type="Pfam" id="PF22483">
    <property type="entry name" value="Mu-transpos_C_2"/>
    <property type="match status" value="1"/>
</dbReference>
<feature type="region of interest" description="Disordered" evidence="2">
    <location>
        <begin position="373"/>
        <end position="394"/>
    </location>
</feature>
<evidence type="ECO:0000256" key="2">
    <source>
        <dbReference type="SAM" id="MobiDB-lite"/>
    </source>
</evidence>
<dbReference type="EMBL" id="JPMI01000340">
    <property type="protein sequence ID" value="KFA87749.1"/>
    <property type="molecule type" value="Genomic_DNA"/>
</dbReference>
<dbReference type="SUPFAM" id="SSF53098">
    <property type="entry name" value="Ribonuclease H-like"/>
    <property type="match status" value="1"/>
</dbReference>
<feature type="domain" description="HTH IS408-type" evidence="3">
    <location>
        <begin position="4"/>
        <end position="84"/>
    </location>
</feature>
<dbReference type="GO" id="GO:0003676">
    <property type="term" value="F:nucleic acid binding"/>
    <property type="evidence" value="ECO:0007669"/>
    <property type="project" value="InterPro"/>
</dbReference>
<organism evidence="5 6">
    <name type="scientific">Archangium violaceum Cb vi76</name>
    <dbReference type="NCBI Taxonomy" id="1406225"/>
    <lineage>
        <taxon>Bacteria</taxon>
        <taxon>Pseudomonadati</taxon>
        <taxon>Myxococcota</taxon>
        <taxon>Myxococcia</taxon>
        <taxon>Myxococcales</taxon>
        <taxon>Cystobacterineae</taxon>
        <taxon>Archangiaceae</taxon>
        <taxon>Archangium</taxon>
    </lineage>
</organism>
<dbReference type="NCBIfam" id="NF033546">
    <property type="entry name" value="transpos_IS21"/>
    <property type="match status" value="1"/>
</dbReference>
<evidence type="ECO:0000313" key="5">
    <source>
        <dbReference type="EMBL" id="KFA87749.1"/>
    </source>
</evidence>
<dbReference type="PROSITE" id="PS50532">
    <property type="entry name" value="HTH_IS408"/>
    <property type="match status" value="1"/>
</dbReference>
<comment type="caution">
    <text evidence="5">The sequence shown here is derived from an EMBL/GenBank/DDBJ whole genome shotgun (WGS) entry which is preliminary data.</text>
</comment>
<dbReference type="InterPro" id="IPR054353">
    <property type="entry name" value="IstA-like_C"/>
</dbReference>
<dbReference type="PROSITE" id="PS50994">
    <property type="entry name" value="INTEGRASE"/>
    <property type="match status" value="1"/>
</dbReference>
<accession>A0A084SH14</accession>
<dbReference type="PANTHER" id="PTHR35004">
    <property type="entry name" value="TRANSPOSASE RV3428C-RELATED"/>
    <property type="match status" value="1"/>
</dbReference>
<proteinExistence type="inferred from homology"/>
<dbReference type="InterPro" id="IPR036397">
    <property type="entry name" value="RNaseH_sf"/>
</dbReference>
<comment type="similarity">
    <text evidence="1">Belongs to the transposase IS21/IS408/IS1162 family.</text>
</comment>
<dbReference type="InterPro" id="IPR012337">
    <property type="entry name" value="RNaseH-like_sf"/>
</dbReference>
<gene>
    <name evidence="5" type="ORF">Q664_45535</name>
</gene>
<evidence type="ECO:0000256" key="1">
    <source>
        <dbReference type="ARBA" id="ARBA00009277"/>
    </source>
</evidence>
<dbReference type="InterPro" id="IPR017895">
    <property type="entry name" value="HTH_IS408/IS1162_type"/>
</dbReference>
<dbReference type="InterPro" id="IPR001584">
    <property type="entry name" value="Integrase_cat-core"/>
</dbReference>
<evidence type="ECO:0000259" key="4">
    <source>
        <dbReference type="PROSITE" id="PS50994"/>
    </source>
</evidence>